<dbReference type="PANTHER" id="PTHR44757">
    <property type="entry name" value="DIGUANYLATE CYCLASE DGCP"/>
    <property type="match status" value="1"/>
</dbReference>
<dbReference type="Gene3D" id="3.40.50.2300">
    <property type="match status" value="1"/>
</dbReference>
<dbReference type="EMBL" id="UASS01000011">
    <property type="protein sequence ID" value="SPX60642.1"/>
    <property type="molecule type" value="Genomic_DNA"/>
</dbReference>
<dbReference type="PROSITE" id="PS50112">
    <property type="entry name" value="PAS"/>
    <property type="match status" value="1"/>
</dbReference>
<dbReference type="InterPro" id="IPR001789">
    <property type="entry name" value="Sig_transdc_resp-reg_receiver"/>
</dbReference>
<dbReference type="Gene3D" id="3.30.70.270">
    <property type="match status" value="1"/>
</dbReference>
<dbReference type="SUPFAM" id="SSF52172">
    <property type="entry name" value="CheY-like"/>
    <property type="match status" value="1"/>
</dbReference>
<dbReference type="InterPro" id="IPR052155">
    <property type="entry name" value="Biofilm_reg_signaling"/>
</dbReference>
<feature type="domain" description="Response regulatory" evidence="2">
    <location>
        <begin position="7"/>
        <end position="155"/>
    </location>
</feature>
<feature type="domain" description="PAS" evidence="3">
    <location>
        <begin position="185"/>
        <end position="227"/>
    </location>
</feature>
<evidence type="ECO:0000259" key="2">
    <source>
        <dbReference type="PROSITE" id="PS50110"/>
    </source>
</evidence>
<sequence>MKTSSFRILVIDDNPAIHRDFMKILNVSKSSILLNKFDEELFDNTQHPGLSLPEFEIDVASQGIEGIEKVKRSLEEGRPYALAFIDIRMPPGIDGIETITRIWAIDPEMQIVICSAYSDYSWEETVNALGLSDNLLVLKKPFDVIAVRQLASALTQKWVLAKETQKHTEFLNQLVDERTESLQQSLSLLRATIESSSDGILVVDLQGKIVDYNMQFVKLWNITESSMKKANEPKLIKDMSTQLLNSDQHALQVKEFSIHIDDSSIQTYYFKNGNVVECCSKPHRVGSQTVGRVWSFRDITEQAKLKEKLEYQATHDALTKLPNRLLLIDRIEHIISSHARYKKKFAVLFLIWIGLK</sequence>
<gene>
    <name evidence="4" type="ORF">NCTC12022_01374</name>
</gene>
<evidence type="ECO:0000313" key="4">
    <source>
        <dbReference type="EMBL" id="SPX60642.1"/>
    </source>
</evidence>
<evidence type="ECO:0000259" key="3">
    <source>
        <dbReference type="PROSITE" id="PS50112"/>
    </source>
</evidence>
<dbReference type="SUPFAM" id="SSF55785">
    <property type="entry name" value="PYP-like sensor domain (PAS domain)"/>
    <property type="match status" value="1"/>
</dbReference>
<dbReference type="NCBIfam" id="TIGR00229">
    <property type="entry name" value="sensory_box"/>
    <property type="match status" value="1"/>
</dbReference>
<dbReference type="PROSITE" id="PS50110">
    <property type="entry name" value="RESPONSE_REGULATORY"/>
    <property type="match status" value="1"/>
</dbReference>
<dbReference type="SMART" id="SM00448">
    <property type="entry name" value="REC"/>
    <property type="match status" value="1"/>
</dbReference>
<evidence type="ECO:0000256" key="1">
    <source>
        <dbReference type="PROSITE-ProRule" id="PRU00169"/>
    </source>
</evidence>
<keyword evidence="1" id="KW-0597">Phosphoprotein</keyword>
<dbReference type="InterPro" id="IPR000014">
    <property type="entry name" value="PAS"/>
</dbReference>
<dbReference type="InterPro" id="IPR011006">
    <property type="entry name" value="CheY-like_superfamily"/>
</dbReference>
<dbReference type="InterPro" id="IPR043128">
    <property type="entry name" value="Rev_trsase/Diguanyl_cyclase"/>
</dbReference>
<dbReference type="InterPro" id="IPR035965">
    <property type="entry name" value="PAS-like_dom_sf"/>
</dbReference>
<dbReference type="Gene3D" id="3.30.450.20">
    <property type="entry name" value="PAS domain"/>
    <property type="match status" value="1"/>
</dbReference>
<dbReference type="Pfam" id="PF00072">
    <property type="entry name" value="Response_reg"/>
    <property type="match status" value="1"/>
</dbReference>
<reference evidence="4 5" key="1">
    <citation type="submission" date="2018-06" db="EMBL/GenBank/DDBJ databases">
        <authorList>
            <consortium name="Pathogen Informatics"/>
            <person name="Doyle S."/>
        </authorList>
    </citation>
    <scope>NUCLEOTIDE SEQUENCE [LARGE SCALE GENOMIC DNA]</scope>
    <source>
        <strain evidence="4 5">NCTC12022</strain>
    </source>
</reference>
<evidence type="ECO:0000313" key="5">
    <source>
        <dbReference type="Proteomes" id="UP000251942"/>
    </source>
</evidence>
<dbReference type="Proteomes" id="UP000251942">
    <property type="component" value="Unassembled WGS sequence"/>
</dbReference>
<proteinExistence type="predicted"/>
<organism evidence="4 5">
    <name type="scientific">Legionella feeleii</name>
    <dbReference type="NCBI Taxonomy" id="453"/>
    <lineage>
        <taxon>Bacteria</taxon>
        <taxon>Pseudomonadati</taxon>
        <taxon>Pseudomonadota</taxon>
        <taxon>Gammaproteobacteria</taxon>
        <taxon>Legionellales</taxon>
        <taxon>Legionellaceae</taxon>
        <taxon>Legionella</taxon>
    </lineage>
</organism>
<protein>
    <submittedName>
        <fullName evidence="4">Sensory box protein, GGDEF family protein, LssE</fullName>
    </submittedName>
</protein>
<dbReference type="AlphaFoldDB" id="A0A2X1R5B8"/>
<feature type="modified residue" description="4-aspartylphosphate" evidence="1">
    <location>
        <position position="86"/>
    </location>
</feature>
<accession>A0A2X1R5B8</accession>
<dbReference type="PANTHER" id="PTHR44757:SF2">
    <property type="entry name" value="BIOFILM ARCHITECTURE MAINTENANCE PROTEIN MBAA"/>
    <property type="match status" value="1"/>
</dbReference>
<dbReference type="GO" id="GO:0000160">
    <property type="term" value="P:phosphorelay signal transduction system"/>
    <property type="evidence" value="ECO:0007669"/>
    <property type="project" value="InterPro"/>
</dbReference>
<name>A0A2X1R5B8_9GAMM</name>